<evidence type="ECO:0000313" key="3">
    <source>
        <dbReference type="Proteomes" id="UP001168528"/>
    </source>
</evidence>
<dbReference type="EMBL" id="JAUKPO010000063">
    <property type="protein sequence ID" value="MDO1451501.1"/>
    <property type="molecule type" value="Genomic_DNA"/>
</dbReference>
<gene>
    <name evidence="2" type="ORF">Q0590_34825</name>
</gene>
<evidence type="ECO:0000313" key="2">
    <source>
        <dbReference type="EMBL" id="MDO1451501.1"/>
    </source>
</evidence>
<evidence type="ECO:0008006" key="4">
    <source>
        <dbReference type="Google" id="ProtNLM"/>
    </source>
</evidence>
<name>A0ABT8RHB5_9BACT</name>
<dbReference type="RefSeq" id="WP_302042298.1">
    <property type="nucleotide sequence ID" value="NZ_JAUKPO010000063.1"/>
</dbReference>
<organism evidence="2 3">
    <name type="scientific">Rhodocytophaga aerolata</name>
    <dbReference type="NCBI Taxonomy" id="455078"/>
    <lineage>
        <taxon>Bacteria</taxon>
        <taxon>Pseudomonadati</taxon>
        <taxon>Bacteroidota</taxon>
        <taxon>Cytophagia</taxon>
        <taxon>Cytophagales</taxon>
        <taxon>Rhodocytophagaceae</taxon>
        <taxon>Rhodocytophaga</taxon>
    </lineage>
</organism>
<feature type="chain" id="PRO_5046077212" description="DUF3575 domain-containing protein" evidence="1">
    <location>
        <begin position="25"/>
        <end position="197"/>
    </location>
</feature>
<proteinExistence type="predicted"/>
<keyword evidence="3" id="KW-1185">Reference proteome</keyword>
<protein>
    <recommendedName>
        <fullName evidence="4">DUF3575 domain-containing protein</fullName>
    </recommendedName>
</protein>
<accession>A0ABT8RHB5</accession>
<feature type="signal peptide" evidence="1">
    <location>
        <begin position="1"/>
        <end position="24"/>
    </location>
</feature>
<evidence type="ECO:0000256" key="1">
    <source>
        <dbReference type="SAM" id="SignalP"/>
    </source>
</evidence>
<reference evidence="2" key="1">
    <citation type="submission" date="2023-07" db="EMBL/GenBank/DDBJ databases">
        <title>The genome sequence of Rhodocytophaga aerolata KACC 12507.</title>
        <authorList>
            <person name="Zhang X."/>
        </authorList>
    </citation>
    <scope>NUCLEOTIDE SEQUENCE</scope>
    <source>
        <strain evidence="2">KACC 12507</strain>
    </source>
</reference>
<keyword evidence="1" id="KW-0732">Signal</keyword>
<sequence>MLNYHTRLLAALIYLFLPCGSLQAQEKTHSLPISVSLLAETITLPRTKNVFNRLNPGIRIGTEFSYSRGKPTQWFQTLSLTYYRHKQLHDAFLLNTQVGWRRYVGNFYPEVLLGVGYGLQHSSMHRFTNSSKGTFEKASPFMHKLMPSLALGVGYRINTVTAVFTRYEFMAELPFVYNGNPLLPHQLLHTGVLLQKN</sequence>
<comment type="caution">
    <text evidence="2">The sequence shown here is derived from an EMBL/GenBank/DDBJ whole genome shotgun (WGS) entry which is preliminary data.</text>
</comment>
<dbReference type="Proteomes" id="UP001168528">
    <property type="component" value="Unassembled WGS sequence"/>
</dbReference>